<dbReference type="InterPro" id="IPR029006">
    <property type="entry name" value="ADF-H/Gelsolin-like_dom_sf"/>
</dbReference>
<protein>
    <submittedName>
        <fullName evidence="2">Uncharacterized protein</fullName>
    </submittedName>
</protein>
<organism evidence="2 3">
    <name type="scientific">Operophtera brumata</name>
    <name type="common">Winter moth</name>
    <name type="synonym">Phalaena brumata</name>
    <dbReference type="NCBI Taxonomy" id="104452"/>
    <lineage>
        <taxon>Eukaryota</taxon>
        <taxon>Metazoa</taxon>
        <taxon>Ecdysozoa</taxon>
        <taxon>Arthropoda</taxon>
        <taxon>Hexapoda</taxon>
        <taxon>Insecta</taxon>
        <taxon>Pterygota</taxon>
        <taxon>Neoptera</taxon>
        <taxon>Endopterygota</taxon>
        <taxon>Lepidoptera</taxon>
        <taxon>Glossata</taxon>
        <taxon>Ditrysia</taxon>
        <taxon>Geometroidea</taxon>
        <taxon>Geometridae</taxon>
        <taxon>Larentiinae</taxon>
        <taxon>Operophtera</taxon>
    </lineage>
</organism>
<reference evidence="2 3" key="1">
    <citation type="journal article" date="2015" name="Genome Biol. Evol.">
        <title>The genome of winter moth (Operophtera brumata) provides a genomic perspective on sexual dimorphism and phenology.</title>
        <authorList>
            <person name="Derks M.F."/>
            <person name="Smit S."/>
            <person name="Salis L."/>
            <person name="Schijlen E."/>
            <person name="Bossers A."/>
            <person name="Mateman C."/>
            <person name="Pijl A.S."/>
            <person name="de Ridder D."/>
            <person name="Groenen M.A."/>
            <person name="Visser M.E."/>
            <person name="Megens H.J."/>
        </authorList>
    </citation>
    <scope>NUCLEOTIDE SEQUENCE [LARGE SCALE GENOMIC DNA]</scope>
    <source>
        <strain evidence="2">WM2013NL</strain>
        <tissue evidence="2">Head and thorax</tissue>
    </source>
</reference>
<name>A0A0L7L0U3_OPEBR</name>
<dbReference type="PANTHER" id="PTHR11977">
    <property type="entry name" value="VILLIN"/>
    <property type="match status" value="1"/>
</dbReference>
<dbReference type="EMBL" id="JTDY01003869">
    <property type="protein sequence ID" value="KOB68899.1"/>
    <property type="molecule type" value="Genomic_DNA"/>
</dbReference>
<evidence type="ECO:0000256" key="1">
    <source>
        <dbReference type="ARBA" id="ARBA00022737"/>
    </source>
</evidence>
<keyword evidence="3" id="KW-1185">Reference proteome</keyword>
<accession>A0A0L7L0U3</accession>
<evidence type="ECO:0000313" key="2">
    <source>
        <dbReference type="EMBL" id="KOB68899.1"/>
    </source>
</evidence>
<evidence type="ECO:0000313" key="3">
    <source>
        <dbReference type="Proteomes" id="UP000037510"/>
    </source>
</evidence>
<keyword evidence="1" id="KW-0677">Repeat</keyword>
<dbReference type="SUPFAM" id="SSF55753">
    <property type="entry name" value="Actin depolymerizing proteins"/>
    <property type="match status" value="1"/>
</dbReference>
<dbReference type="AlphaFoldDB" id="A0A0L7L0U3"/>
<dbReference type="InterPro" id="IPR007122">
    <property type="entry name" value="Villin/Gelsolin"/>
</dbReference>
<dbReference type="Gene3D" id="3.40.20.10">
    <property type="entry name" value="Severin"/>
    <property type="match status" value="2"/>
</dbReference>
<sequence>MYGKFYNGDSYIVLKRRSLLRPKFYCNHRNIASIVTTWTVSLDDTLGGRAVHHREVQGHESSIFLGYFKPAIRYMEGGNDSGFNEVAADASSLTADHCFILEVEHDIFVLMPEGAKATQRRKIISLTTKAKQSVRDHLVKTQSQ</sequence>
<dbReference type="GO" id="GO:0051015">
    <property type="term" value="F:actin filament binding"/>
    <property type="evidence" value="ECO:0007669"/>
    <property type="project" value="InterPro"/>
</dbReference>
<dbReference type="PANTHER" id="PTHR11977:SF51">
    <property type="entry name" value="PROTEIN FLIGHTLESS-1 HOMOLOG"/>
    <property type="match status" value="1"/>
</dbReference>
<proteinExistence type="predicted"/>
<dbReference type="Proteomes" id="UP000037510">
    <property type="component" value="Unassembled WGS sequence"/>
</dbReference>
<gene>
    <name evidence="2" type="ORF">OBRU01_17630</name>
</gene>
<dbReference type="STRING" id="104452.A0A0L7L0U3"/>
<comment type="caution">
    <text evidence="2">The sequence shown here is derived from an EMBL/GenBank/DDBJ whole genome shotgun (WGS) entry which is preliminary data.</text>
</comment>